<keyword evidence="1" id="KW-0732">Signal</keyword>
<dbReference type="AlphaFoldDB" id="A0AAQ2DCD8"/>
<dbReference type="EMBL" id="SSBS01000003">
    <property type="protein sequence ID" value="THF32567.1"/>
    <property type="molecule type" value="Genomic_DNA"/>
</dbReference>
<proteinExistence type="predicted"/>
<organism evidence="2 3">
    <name type="scientific">Pseudomonas atacamensis</name>
    <dbReference type="NCBI Taxonomy" id="2565368"/>
    <lineage>
        <taxon>Bacteria</taxon>
        <taxon>Pseudomonadati</taxon>
        <taxon>Pseudomonadota</taxon>
        <taxon>Gammaproteobacteria</taxon>
        <taxon>Pseudomonadales</taxon>
        <taxon>Pseudomonadaceae</taxon>
        <taxon>Pseudomonas</taxon>
    </lineage>
</organism>
<reference evidence="2 3" key="1">
    <citation type="submission" date="2019-04" db="EMBL/GenBank/DDBJ databases">
        <title>Draft genome sequence of Pseudomonas sp. M7D1 isolated from rhizosphere of plant the flowery desert.</title>
        <authorList>
            <person name="Poblete-Morales M."/>
            <person name="Plaza N."/>
            <person name="Corsini G."/>
            <person name="Silva E."/>
        </authorList>
    </citation>
    <scope>NUCLEOTIDE SEQUENCE [LARGE SCALE GENOMIC DNA]</scope>
    <source>
        <strain evidence="2 3">M7D1</strain>
    </source>
</reference>
<dbReference type="Proteomes" id="UP000310574">
    <property type="component" value="Unassembled WGS sequence"/>
</dbReference>
<evidence type="ECO:0008006" key="4">
    <source>
        <dbReference type="Google" id="ProtNLM"/>
    </source>
</evidence>
<evidence type="ECO:0000313" key="3">
    <source>
        <dbReference type="Proteomes" id="UP000310574"/>
    </source>
</evidence>
<accession>A0AAQ2DCD8</accession>
<feature type="chain" id="PRO_5042813566" description="Lipoprotein" evidence="1">
    <location>
        <begin position="20"/>
        <end position="164"/>
    </location>
</feature>
<feature type="signal peptide" evidence="1">
    <location>
        <begin position="1"/>
        <end position="19"/>
    </location>
</feature>
<protein>
    <recommendedName>
        <fullName evidence="4">Lipoprotein</fullName>
    </recommendedName>
</protein>
<comment type="caution">
    <text evidence="2">The sequence shown here is derived from an EMBL/GenBank/DDBJ whole genome shotgun (WGS) entry which is preliminary data.</text>
</comment>
<evidence type="ECO:0000256" key="1">
    <source>
        <dbReference type="SAM" id="SignalP"/>
    </source>
</evidence>
<evidence type="ECO:0000313" key="2">
    <source>
        <dbReference type="EMBL" id="THF32567.1"/>
    </source>
</evidence>
<gene>
    <name evidence="2" type="ORF">E5170_13045</name>
</gene>
<dbReference type="RefSeq" id="WP_136492939.1">
    <property type="nucleotide sequence ID" value="NZ_CP077081.1"/>
</dbReference>
<name>A0AAQ2DCD8_9PSED</name>
<sequence length="164" mass="18901">MRKSLLISMFLVCASCAVSHGRPIAHIEYMNVERYLNRNVYPVTFSSDVDVEQLFKSKISQSLLCSFDQKTDFSMPQDLKEYGEGWVEPVKSGDGLVFKADLMFYKVKDSTSYTLMSSNELKALLARRQSLACKVRINSYSYKVYLSEVMKIPVKDLMREVNKY</sequence>